<name>A0ABD1U4J2_9LAMI</name>
<sequence>MVREKRREDLCVTVPTLFRCPISMDVMKSPVSLCTGVTYDRSSIEKWLSLGHNTCPATMQTLLSTHTTPNLTLRRLIHLWLSHPDATPSPSSFPLISKHRVTEVLNGPVNYDSLAKIVDFMKVSDENLKFIANSNDAVARFVDFFGNCSEIKVCESIVEILDLILSENGAREKLNSLLLKSDKDCLSSFILVLRNGSMKSKIKSARILESIAVNSESQRKIAEKEGILYELYSLINVENDRLAIQAGLSALLAISTSRLVRKELIRFGIIKTVGEILSSFDFTSTVRAVIEKALGILEMVATCTEGREAISEDKNCVVEIVKRLMKCSNVATEHGITVIWSVSCLARDHTAQEKVMKVNGLTKVLLVMQSDCSVSTRQMCRELVKVLRVKNSKSCLASYETRTTHITPC</sequence>
<dbReference type="PROSITE" id="PS51698">
    <property type="entry name" value="U_BOX"/>
    <property type="match status" value="1"/>
</dbReference>
<comment type="pathway">
    <text evidence="2 5">Protein modification; protein ubiquitination.</text>
</comment>
<dbReference type="Gene3D" id="1.25.10.10">
    <property type="entry name" value="Leucine-rich Repeat Variant"/>
    <property type="match status" value="1"/>
</dbReference>
<evidence type="ECO:0000313" key="7">
    <source>
        <dbReference type="EMBL" id="KAL2519907.1"/>
    </source>
</evidence>
<evidence type="ECO:0000313" key="9">
    <source>
        <dbReference type="Proteomes" id="UP001604277"/>
    </source>
</evidence>
<dbReference type="CDD" id="cd16664">
    <property type="entry name" value="RING-Ubox_PUB"/>
    <property type="match status" value="1"/>
</dbReference>
<dbReference type="SMART" id="SM00504">
    <property type="entry name" value="Ubox"/>
    <property type="match status" value="1"/>
</dbReference>
<evidence type="ECO:0000256" key="5">
    <source>
        <dbReference type="RuleBase" id="RU369093"/>
    </source>
</evidence>
<dbReference type="InterPro" id="IPR058678">
    <property type="entry name" value="ARM_PUB"/>
</dbReference>
<keyword evidence="9" id="KW-1185">Reference proteome</keyword>
<organism evidence="7 9">
    <name type="scientific">Forsythia ovata</name>
    <dbReference type="NCBI Taxonomy" id="205694"/>
    <lineage>
        <taxon>Eukaryota</taxon>
        <taxon>Viridiplantae</taxon>
        <taxon>Streptophyta</taxon>
        <taxon>Embryophyta</taxon>
        <taxon>Tracheophyta</taxon>
        <taxon>Spermatophyta</taxon>
        <taxon>Magnoliopsida</taxon>
        <taxon>eudicotyledons</taxon>
        <taxon>Gunneridae</taxon>
        <taxon>Pentapetalae</taxon>
        <taxon>asterids</taxon>
        <taxon>lamiids</taxon>
        <taxon>Lamiales</taxon>
        <taxon>Oleaceae</taxon>
        <taxon>Forsythieae</taxon>
        <taxon>Forsythia</taxon>
    </lineage>
</organism>
<dbReference type="PANTHER" id="PTHR22849:SF163">
    <property type="entry name" value="U-BOX DOMAIN-CONTAINING PROTEIN"/>
    <property type="match status" value="1"/>
</dbReference>
<reference evidence="9" key="2">
    <citation type="submission" date="2024-07" db="EMBL/GenBank/DDBJ databases">
        <title>Two chromosome-level genome assemblies of Korean endemic species Abeliophyllum distichum and Forsythia ovata (Oleaceae).</title>
        <authorList>
            <person name="Jang H."/>
        </authorList>
    </citation>
    <scope>NUCLEOTIDE SEQUENCE [LARGE SCALE GENOMIC DNA]</scope>
</reference>
<keyword evidence="4 5" id="KW-0833">Ubl conjugation pathway</keyword>
<dbReference type="PANTHER" id="PTHR22849">
    <property type="entry name" value="WDSAM1 PROTEIN"/>
    <property type="match status" value="1"/>
</dbReference>
<keyword evidence="3 5" id="KW-0808">Transferase</keyword>
<evidence type="ECO:0000259" key="6">
    <source>
        <dbReference type="PROSITE" id="PS51698"/>
    </source>
</evidence>
<dbReference type="EC" id="2.3.2.27" evidence="5"/>
<comment type="caution">
    <text evidence="7">The sequence shown here is derived from an EMBL/GenBank/DDBJ whole genome shotgun (WGS) entry which is preliminary data.</text>
</comment>
<proteinExistence type="predicted"/>
<comment type="function">
    <text evidence="5">Functions as an E3 ubiquitin ligase.</text>
</comment>
<dbReference type="Pfam" id="PF04564">
    <property type="entry name" value="U-box"/>
    <property type="match status" value="1"/>
</dbReference>
<evidence type="ECO:0000256" key="3">
    <source>
        <dbReference type="ARBA" id="ARBA00022679"/>
    </source>
</evidence>
<dbReference type="GO" id="GO:0016567">
    <property type="term" value="P:protein ubiquitination"/>
    <property type="evidence" value="ECO:0007669"/>
    <property type="project" value="UniProtKB-UniRule"/>
</dbReference>
<feature type="domain" description="U-box" evidence="6">
    <location>
        <begin position="13"/>
        <end position="87"/>
    </location>
</feature>
<dbReference type="Gene3D" id="3.30.40.10">
    <property type="entry name" value="Zinc/RING finger domain, C3HC4 (zinc finger)"/>
    <property type="match status" value="1"/>
</dbReference>
<dbReference type="SUPFAM" id="SSF48371">
    <property type="entry name" value="ARM repeat"/>
    <property type="match status" value="1"/>
</dbReference>
<dbReference type="Proteomes" id="UP001604277">
    <property type="component" value="Unassembled WGS sequence"/>
</dbReference>
<gene>
    <name evidence="7" type="ORF">Fot_23830</name>
    <name evidence="8" type="ORF">Fot_23862</name>
</gene>
<dbReference type="EMBL" id="JBFOLJ010000007">
    <property type="protein sequence ID" value="KAL2519907.1"/>
    <property type="molecule type" value="Genomic_DNA"/>
</dbReference>
<dbReference type="SUPFAM" id="SSF57850">
    <property type="entry name" value="RING/U-box"/>
    <property type="match status" value="1"/>
</dbReference>
<evidence type="ECO:0000256" key="1">
    <source>
        <dbReference type="ARBA" id="ARBA00000900"/>
    </source>
</evidence>
<reference evidence="7" key="1">
    <citation type="submission" date="2024-07" db="EMBL/GenBank/DDBJ databases">
        <title>Two chromosome-level genome assemblies of Korean endemic species Abeliophyllum distichum and Forsythia ovata (Oleaceae).</title>
        <authorList>
            <person name="Mun J.H."/>
        </authorList>
    </citation>
    <scope>NUCLEOTIDE SEQUENCE</scope>
    <source>
        <strain evidence="7">KNKB202402200001</strain>
        <tissue evidence="7">Leaf</tissue>
    </source>
</reference>
<dbReference type="AlphaFoldDB" id="A0ABD1U4J2"/>
<evidence type="ECO:0000313" key="8">
    <source>
        <dbReference type="EMBL" id="KAL2519939.1"/>
    </source>
</evidence>
<evidence type="ECO:0000256" key="4">
    <source>
        <dbReference type="ARBA" id="ARBA00022786"/>
    </source>
</evidence>
<dbReference type="InterPro" id="IPR045185">
    <property type="entry name" value="PUB22/23/24-like"/>
</dbReference>
<dbReference type="InterPro" id="IPR013083">
    <property type="entry name" value="Znf_RING/FYVE/PHD"/>
</dbReference>
<dbReference type="GO" id="GO:0061630">
    <property type="term" value="F:ubiquitin protein ligase activity"/>
    <property type="evidence" value="ECO:0007669"/>
    <property type="project" value="UniProtKB-UniRule"/>
</dbReference>
<evidence type="ECO:0000256" key="2">
    <source>
        <dbReference type="ARBA" id="ARBA00004906"/>
    </source>
</evidence>
<protein>
    <recommendedName>
        <fullName evidence="5 6">U-box domain-containing protein</fullName>
        <ecNumber evidence="5">2.3.2.27</ecNumber>
    </recommendedName>
    <alternativeName>
        <fullName evidence="5">RING-type E3 ubiquitin transferase PUB</fullName>
    </alternativeName>
</protein>
<comment type="catalytic activity">
    <reaction evidence="1 5">
        <text>S-ubiquitinyl-[E2 ubiquitin-conjugating enzyme]-L-cysteine + [acceptor protein]-L-lysine = [E2 ubiquitin-conjugating enzyme]-L-cysteine + N(6)-ubiquitinyl-[acceptor protein]-L-lysine.</text>
        <dbReference type="EC" id="2.3.2.27"/>
    </reaction>
</comment>
<dbReference type="InterPro" id="IPR045210">
    <property type="entry name" value="RING-Ubox_PUB"/>
</dbReference>
<accession>A0ABD1U4J2</accession>
<dbReference type="InterPro" id="IPR003613">
    <property type="entry name" value="Ubox_domain"/>
</dbReference>
<dbReference type="InterPro" id="IPR016024">
    <property type="entry name" value="ARM-type_fold"/>
</dbReference>
<dbReference type="EMBL" id="JBFOLJ010000007">
    <property type="protein sequence ID" value="KAL2519939.1"/>
    <property type="molecule type" value="Genomic_DNA"/>
</dbReference>
<dbReference type="InterPro" id="IPR011989">
    <property type="entry name" value="ARM-like"/>
</dbReference>
<dbReference type="Pfam" id="PF25598">
    <property type="entry name" value="ARM_PUB"/>
    <property type="match status" value="1"/>
</dbReference>